<organism evidence="6 7">
    <name type="scientific">Hankyongella ginsenosidimutans</name>
    <dbReference type="NCBI Taxonomy" id="1763828"/>
    <lineage>
        <taxon>Bacteria</taxon>
        <taxon>Pseudomonadati</taxon>
        <taxon>Pseudomonadota</taxon>
        <taxon>Alphaproteobacteria</taxon>
        <taxon>Sphingomonadales</taxon>
        <taxon>Sphingomonadaceae</taxon>
        <taxon>Hankyongella</taxon>
    </lineage>
</organism>
<dbReference type="PANTHER" id="PTHR35814">
    <property type="match status" value="1"/>
</dbReference>
<name>A0A4D7C5H8_9SPHN</name>
<evidence type="ECO:0000256" key="1">
    <source>
        <dbReference type="ARBA" id="ARBA00004370"/>
    </source>
</evidence>
<dbReference type="GO" id="GO:0016020">
    <property type="term" value="C:membrane"/>
    <property type="evidence" value="ECO:0007669"/>
    <property type="project" value="UniProtKB-SubCell"/>
</dbReference>
<dbReference type="InterPro" id="IPR001129">
    <property type="entry name" value="Membr-assoc_MAPEG"/>
</dbReference>
<feature type="transmembrane region" description="Helical" evidence="5">
    <location>
        <begin position="148"/>
        <end position="170"/>
    </location>
</feature>
<dbReference type="Gene3D" id="1.20.120.550">
    <property type="entry name" value="Membrane associated eicosanoid/glutathione metabolism-like domain"/>
    <property type="match status" value="1"/>
</dbReference>
<dbReference type="KEGG" id="hgn:E6W36_02095"/>
<reference evidence="7" key="1">
    <citation type="submission" date="2019-04" db="EMBL/GenBank/DDBJ databases">
        <title>Complete genome sequence of Sphingomonas sp. W1-2-3.</title>
        <authorList>
            <person name="Im W.T."/>
        </authorList>
    </citation>
    <scope>NUCLEOTIDE SEQUENCE [LARGE SCALE GENOMIC DNA]</scope>
    <source>
        <strain evidence="7">W1-2-3</strain>
    </source>
</reference>
<evidence type="ECO:0000256" key="4">
    <source>
        <dbReference type="ARBA" id="ARBA00023136"/>
    </source>
</evidence>
<dbReference type="Pfam" id="PF01124">
    <property type="entry name" value="MAPEG"/>
    <property type="match status" value="1"/>
</dbReference>
<dbReference type="InterPro" id="IPR023352">
    <property type="entry name" value="MAPEG-like_dom_sf"/>
</dbReference>
<keyword evidence="4 5" id="KW-0472">Membrane</keyword>
<comment type="subcellular location">
    <subcellularLocation>
        <location evidence="1">Membrane</location>
    </subcellularLocation>
</comment>
<evidence type="ECO:0000313" key="6">
    <source>
        <dbReference type="EMBL" id="QCI78835.1"/>
    </source>
</evidence>
<protein>
    <recommendedName>
        <fullName evidence="8">MAPEG family protein</fullName>
    </recommendedName>
</protein>
<keyword evidence="7" id="KW-1185">Reference proteome</keyword>
<evidence type="ECO:0000256" key="5">
    <source>
        <dbReference type="SAM" id="Phobius"/>
    </source>
</evidence>
<evidence type="ECO:0008006" key="8">
    <source>
        <dbReference type="Google" id="ProtNLM"/>
    </source>
</evidence>
<evidence type="ECO:0000313" key="7">
    <source>
        <dbReference type="Proteomes" id="UP000298714"/>
    </source>
</evidence>
<dbReference type="RefSeq" id="WP_281277419.1">
    <property type="nucleotide sequence ID" value="NZ_CP039704.1"/>
</dbReference>
<evidence type="ECO:0000256" key="2">
    <source>
        <dbReference type="ARBA" id="ARBA00022692"/>
    </source>
</evidence>
<evidence type="ECO:0000256" key="3">
    <source>
        <dbReference type="ARBA" id="ARBA00022989"/>
    </source>
</evidence>
<accession>A0A4D7C5H8</accession>
<feature type="transmembrane region" description="Helical" evidence="5">
    <location>
        <begin position="116"/>
        <end position="136"/>
    </location>
</feature>
<dbReference type="SUPFAM" id="SSF161084">
    <property type="entry name" value="MAPEG domain-like"/>
    <property type="match status" value="1"/>
</dbReference>
<dbReference type="EMBL" id="CP039704">
    <property type="protein sequence ID" value="QCI78835.1"/>
    <property type="molecule type" value="Genomic_DNA"/>
</dbReference>
<dbReference type="AlphaFoldDB" id="A0A4D7C5H8"/>
<keyword evidence="2 5" id="KW-0812">Transmembrane</keyword>
<proteinExistence type="predicted"/>
<dbReference type="Proteomes" id="UP000298714">
    <property type="component" value="Chromosome"/>
</dbReference>
<keyword evidence="3 5" id="KW-1133">Transmembrane helix</keyword>
<sequence length="176" mass="18938">MRKCRLQRSWSICRRLAARRCCTQSQSTCSACSPSRGTDGSACHACHRGALGLLYVALSLRIVELRVRYRVSLGERATDPAQAAELQQRVRAHANLGEFAPFLLILLGLIEQTGASRLLLGAIAVVLVLARLAHAIGIHKPAPNPYRAVGTFATFAALGLLSLWALWLAVQGGGLL</sequence>
<gene>
    <name evidence="6" type="ORF">E6W36_02095</name>
</gene>
<dbReference type="PANTHER" id="PTHR35814:SF1">
    <property type="entry name" value="GLUTATHIONE S-TRANSFERASE-RELATED"/>
    <property type="match status" value="1"/>
</dbReference>